<dbReference type="InterPro" id="IPR012292">
    <property type="entry name" value="Globin/Proto"/>
</dbReference>
<sequence length="179" mass="20969">MGCGSSKINGNVVEEKPELTKEQKDTLIQTWQNLHADLERIGMLMFMGLFEHNPEIKEFFVGADSRDMKTEELRYNEKLQEHGIRVMGLVEKIISSMGFEDEKIDQMVVDLGKRHLGYDVHIPFIDLFGRQFVFAIKPTLHTHWTANVEEAWTQLFKYIGYLMRYGYHTKLQQVQKKNS</sequence>
<evidence type="ECO:0000313" key="7">
    <source>
        <dbReference type="RefSeq" id="XP_002739227.2"/>
    </source>
</evidence>
<evidence type="ECO:0000256" key="3">
    <source>
        <dbReference type="ARBA" id="ARBA00023004"/>
    </source>
</evidence>
<accession>A0ABM0GX15</accession>
<dbReference type="Proteomes" id="UP000694865">
    <property type="component" value="Unplaced"/>
</dbReference>
<dbReference type="PROSITE" id="PS01033">
    <property type="entry name" value="GLOBIN"/>
    <property type="match status" value="1"/>
</dbReference>
<evidence type="ECO:0000313" key="6">
    <source>
        <dbReference type="Proteomes" id="UP000694865"/>
    </source>
</evidence>
<dbReference type="InterPro" id="IPR050532">
    <property type="entry name" value="Globin-like_OT"/>
</dbReference>
<dbReference type="GeneID" id="100375836"/>
<keyword evidence="3" id="KW-0408">Iron</keyword>
<dbReference type="PANTHER" id="PTHR46458:SF2">
    <property type="entry name" value="X GLOBIN"/>
    <property type="match status" value="1"/>
</dbReference>
<organism evidence="6 7">
    <name type="scientific">Saccoglossus kowalevskii</name>
    <name type="common">Acorn worm</name>
    <dbReference type="NCBI Taxonomy" id="10224"/>
    <lineage>
        <taxon>Eukaryota</taxon>
        <taxon>Metazoa</taxon>
        <taxon>Hemichordata</taxon>
        <taxon>Enteropneusta</taxon>
        <taxon>Harrimaniidae</taxon>
        <taxon>Saccoglossus</taxon>
    </lineage>
</organism>
<keyword evidence="4" id="KW-0561">Oxygen transport</keyword>
<dbReference type="RefSeq" id="XP_002739227.2">
    <property type="nucleotide sequence ID" value="XM_002739181.2"/>
</dbReference>
<keyword evidence="1 4" id="KW-0349">Heme</keyword>
<evidence type="ECO:0000256" key="2">
    <source>
        <dbReference type="ARBA" id="ARBA00022723"/>
    </source>
</evidence>
<keyword evidence="6" id="KW-1185">Reference proteome</keyword>
<gene>
    <name evidence="7" type="primary">LOC100375836</name>
</gene>
<name>A0ABM0GX15_SACKO</name>
<dbReference type="InterPro" id="IPR009050">
    <property type="entry name" value="Globin-like_sf"/>
</dbReference>
<dbReference type="PANTHER" id="PTHR46458">
    <property type="entry name" value="BLR2807 PROTEIN"/>
    <property type="match status" value="1"/>
</dbReference>
<evidence type="ECO:0000256" key="1">
    <source>
        <dbReference type="ARBA" id="ARBA00022617"/>
    </source>
</evidence>
<proteinExistence type="inferred from homology"/>
<dbReference type="InterPro" id="IPR000971">
    <property type="entry name" value="Globin"/>
</dbReference>
<dbReference type="Pfam" id="PF00042">
    <property type="entry name" value="Globin"/>
    <property type="match status" value="1"/>
</dbReference>
<keyword evidence="4" id="KW-0813">Transport</keyword>
<dbReference type="SUPFAM" id="SSF46458">
    <property type="entry name" value="Globin-like"/>
    <property type="match status" value="1"/>
</dbReference>
<dbReference type="Gene3D" id="1.10.490.10">
    <property type="entry name" value="Globins"/>
    <property type="match status" value="1"/>
</dbReference>
<feature type="domain" description="Globin" evidence="5">
    <location>
        <begin position="18"/>
        <end position="168"/>
    </location>
</feature>
<protein>
    <submittedName>
        <fullName evidence="7">Globin D, coelomic-like</fullName>
    </submittedName>
</protein>
<reference evidence="7" key="1">
    <citation type="submission" date="2025-08" db="UniProtKB">
        <authorList>
            <consortium name="RefSeq"/>
        </authorList>
    </citation>
    <scope>IDENTIFICATION</scope>
    <source>
        <tissue evidence="7">Testes</tissue>
    </source>
</reference>
<comment type="similarity">
    <text evidence="4">Belongs to the globin family.</text>
</comment>
<evidence type="ECO:0000259" key="5">
    <source>
        <dbReference type="PROSITE" id="PS01033"/>
    </source>
</evidence>
<evidence type="ECO:0000256" key="4">
    <source>
        <dbReference type="RuleBase" id="RU000356"/>
    </source>
</evidence>
<keyword evidence="2" id="KW-0479">Metal-binding</keyword>